<keyword evidence="6" id="KW-0408">Iron</keyword>
<proteinExistence type="predicted"/>
<dbReference type="SUPFAM" id="SSF100950">
    <property type="entry name" value="NagB/RpiA/CoA transferase-like"/>
    <property type="match status" value="1"/>
</dbReference>
<keyword evidence="2" id="KW-0004">4Fe-4S</keyword>
<keyword evidence="11" id="KW-1185">Reference proteome</keyword>
<keyword evidence="3" id="KW-0479">Metal-binding</keyword>
<dbReference type="PANTHER" id="PTHR47153:SF2">
    <property type="entry name" value="LACTATE UTILIZATION PROTEIN B"/>
    <property type="match status" value="1"/>
</dbReference>
<evidence type="ECO:0000256" key="2">
    <source>
        <dbReference type="ARBA" id="ARBA00022485"/>
    </source>
</evidence>
<protein>
    <submittedName>
        <fullName evidence="10">LutB/LldF family L-lactate oxidation iron-sulfur protein</fullName>
    </submittedName>
</protein>
<feature type="domain" description="LUD" evidence="8">
    <location>
        <begin position="71"/>
        <end position="299"/>
    </location>
</feature>
<dbReference type="InterPro" id="IPR037171">
    <property type="entry name" value="NagB/RpiA_transferase-like"/>
</dbReference>
<keyword evidence="1" id="KW-0813">Transport</keyword>
<evidence type="ECO:0000259" key="9">
    <source>
        <dbReference type="Pfam" id="PF13183"/>
    </source>
</evidence>
<dbReference type="EMBL" id="BAAAQK010000005">
    <property type="protein sequence ID" value="GAA1845133.1"/>
    <property type="molecule type" value="Genomic_DNA"/>
</dbReference>
<dbReference type="InterPro" id="IPR017900">
    <property type="entry name" value="4Fe4S_Fe_S_CS"/>
</dbReference>
<name>A0ABN2MZP2_9PSEU</name>
<evidence type="ECO:0000256" key="1">
    <source>
        <dbReference type="ARBA" id="ARBA00022448"/>
    </source>
</evidence>
<evidence type="ECO:0000313" key="10">
    <source>
        <dbReference type="EMBL" id="GAA1845133.1"/>
    </source>
</evidence>
<evidence type="ECO:0000256" key="3">
    <source>
        <dbReference type="ARBA" id="ARBA00022723"/>
    </source>
</evidence>
<sequence>MSGTFLGTPAFPSAARAALSDSQLRRNLAHATGVIRTKRSGVVSEVAEWEELRLAGEAIKNRVLRHLPEYLEQLEASLTAAGATVHWAQDADEANAIVVDIARRHSADEVVKVKSMATQEIDLNTALEQAGIRAWETDLAELIVQLGDDLPSHILVPAIHRNRAEIREIFLREMGRAGRPAPAGVSDEPTDLAEAARAHLREKFLRARVAVSGANFAVAETGTLTVVESEGNGRMCLTLPEVLISVVGIEKILPTYRDLDVMLQLLPRSSTGERMNPYTSTWTGVTPGDGPQEVHVILLDNGRTTVLADPTGRQALRCIRCSACLNVCPVYERTGGHAYGSVYPGPIGAILTPQLRGAAGDGPPNPQADSLPYASSLCGACFEVCPVRIDIPEVLVHLRSRVVDRRRAATRLPSAQDTAMKLASWTFATAGRTKAAERVATAGGRIASAFSRRTPGGRRVLGSVPGPGAGWSAARDIPLPATESFRACWERTDGGRTERPGKDGQP</sequence>
<reference evidence="10 11" key="1">
    <citation type="journal article" date="2019" name="Int. J. Syst. Evol. Microbiol.">
        <title>The Global Catalogue of Microorganisms (GCM) 10K type strain sequencing project: providing services to taxonomists for standard genome sequencing and annotation.</title>
        <authorList>
            <consortium name="The Broad Institute Genomics Platform"/>
            <consortium name="The Broad Institute Genome Sequencing Center for Infectious Disease"/>
            <person name="Wu L."/>
            <person name="Ma J."/>
        </authorList>
    </citation>
    <scope>NUCLEOTIDE SEQUENCE [LARGE SCALE GENOMIC DNA]</scope>
    <source>
        <strain evidence="10 11">JCM 16009</strain>
    </source>
</reference>
<keyword evidence="4" id="KW-0677">Repeat</keyword>
<evidence type="ECO:0000256" key="5">
    <source>
        <dbReference type="ARBA" id="ARBA00022982"/>
    </source>
</evidence>
<dbReference type="InterPro" id="IPR017896">
    <property type="entry name" value="4Fe4S_Fe-S-bd"/>
</dbReference>
<evidence type="ECO:0000313" key="11">
    <source>
        <dbReference type="Proteomes" id="UP001500449"/>
    </source>
</evidence>
<dbReference type="InterPro" id="IPR009051">
    <property type="entry name" value="Helical_ferredxn"/>
</dbReference>
<feature type="domain" description="4Fe-4S ferredoxin-type" evidence="9">
    <location>
        <begin position="315"/>
        <end position="389"/>
    </location>
</feature>
<dbReference type="Pfam" id="PF02589">
    <property type="entry name" value="LUD_dom"/>
    <property type="match status" value="1"/>
</dbReference>
<dbReference type="PROSITE" id="PS00198">
    <property type="entry name" value="4FE4S_FER_1"/>
    <property type="match status" value="1"/>
</dbReference>
<dbReference type="Proteomes" id="UP001500449">
    <property type="component" value="Unassembled WGS sequence"/>
</dbReference>
<keyword evidence="7" id="KW-0411">Iron-sulfur</keyword>
<dbReference type="Pfam" id="PF13183">
    <property type="entry name" value="Fer4_8"/>
    <property type="match status" value="1"/>
</dbReference>
<dbReference type="PANTHER" id="PTHR47153">
    <property type="entry name" value="LACTATE UTILIZATION PROTEIN B"/>
    <property type="match status" value="1"/>
</dbReference>
<evidence type="ECO:0000256" key="7">
    <source>
        <dbReference type="ARBA" id="ARBA00023014"/>
    </source>
</evidence>
<evidence type="ECO:0000256" key="4">
    <source>
        <dbReference type="ARBA" id="ARBA00022737"/>
    </source>
</evidence>
<dbReference type="InterPro" id="IPR004452">
    <property type="entry name" value="LutB/LldF"/>
</dbReference>
<dbReference type="RefSeq" id="WP_344415856.1">
    <property type="nucleotide sequence ID" value="NZ_BAAAQK010000005.1"/>
</dbReference>
<dbReference type="InterPro" id="IPR003741">
    <property type="entry name" value="LUD_dom"/>
</dbReference>
<evidence type="ECO:0000259" key="8">
    <source>
        <dbReference type="Pfam" id="PF02589"/>
    </source>
</evidence>
<comment type="caution">
    <text evidence="10">The sequence shown here is derived from an EMBL/GenBank/DDBJ whole genome shotgun (WGS) entry which is preliminary data.</text>
</comment>
<evidence type="ECO:0000256" key="6">
    <source>
        <dbReference type="ARBA" id="ARBA00023004"/>
    </source>
</evidence>
<dbReference type="InterPro" id="IPR024185">
    <property type="entry name" value="FTHF_cligase-like_sf"/>
</dbReference>
<organism evidence="10 11">
    <name type="scientific">Pseudonocardia ailaonensis</name>
    <dbReference type="NCBI Taxonomy" id="367279"/>
    <lineage>
        <taxon>Bacteria</taxon>
        <taxon>Bacillati</taxon>
        <taxon>Actinomycetota</taxon>
        <taxon>Actinomycetes</taxon>
        <taxon>Pseudonocardiales</taxon>
        <taxon>Pseudonocardiaceae</taxon>
        <taxon>Pseudonocardia</taxon>
    </lineage>
</organism>
<dbReference type="Gene3D" id="3.40.50.10420">
    <property type="entry name" value="NagB/RpiA/CoA transferase-like"/>
    <property type="match status" value="1"/>
</dbReference>
<dbReference type="Gene3D" id="1.10.1060.10">
    <property type="entry name" value="Alpha-helical ferredoxin"/>
    <property type="match status" value="1"/>
</dbReference>
<gene>
    <name evidence="10" type="ORF">GCM10009836_25800</name>
</gene>
<dbReference type="SUPFAM" id="SSF54862">
    <property type="entry name" value="4Fe-4S ferredoxins"/>
    <property type="match status" value="1"/>
</dbReference>
<accession>A0ABN2MZP2</accession>
<keyword evidence="5" id="KW-0249">Electron transport</keyword>